<evidence type="ECO:0000313" key="2">
    <source>
        <dbReference type="Proteomes" id="UP000625682"/>
    </source>
</evidence>
<evidence type="ECO:0000313" key="1">
    <source>
        <dbReference type="EMBL" id="GGJ66858.1"/>
    </source>
</evidence>
<sequence length="84" mass="9651">MTVNLHQDVLEPDLRNEVRRLRLSFSCAEWRGVSALMSWRFLITASSVSQPKVEEAVTLYEASVRMWARRQFPGPFVQVRDAAG</sequence>
<reference evidence="1" key="2">
    <citation type="submission" date="2020-09" db="EMBL/GenBank/DDBJ databases">
        <authorList>
            <person name="Sun Q."/>
            <person name="Zhou Y."/>
        </authorList>
    </citation>
    <scope>NUCLEOTIDE SEQUENCE</scope>
    <source>
        <strain evidence="1">CGMCC 4.7272</strain>
    </source>
</reference>
<accession>A0A917ULS3</accession>
<dbReference type="Proteomes" id="UP000625682">
    <property type="component" value="Unassembled WGS sequence"/>
</dbReference>
<keyword evidence="2" id="KW-1185">Reference proteome</keyword>
<organism evidence="1 2">
    <name type="scientific">Streptomyces lacrimifluminis</name>
    <dbReference type="NCBI Taxonomy" id="1500077"/>
    <lineage>
        <taxon>Bacteria</taxon>
        <taxon>Bacillati</taxon>
        <taxon>Actinomycetota</taxon>
        <taxon>Actinomycetes</taxon>
        <taxon>Kitasatosporales</taxon>
        <taxon>Streptomycetaceae</taxon>
        <taxon>Streptomyces</taxon>
    </lineage>
</organism>
<dbReference type="EMBL" id="BMMU01000044">
    <property type="protein sequence ID" value="GGJ66858.1"/>
    <property type="molecule type" value="Genomic_DNA"/>
</dbReference>
<name>A0A917ULS3_9ACTN</name>
<proteinExistence type="predicted"/>
<protein>
    <submittedName>
        <fullName evidence="1">Uncharacterized protein</fullName>
    </submittedName>
</protein>
<dbReference type="AlphaFoldDB" id="A0A917ULS3"/>
<comment type="caution">
    <text evidence="1">The sequence shown here is derived from an EMBL/GenBank/DDBJ whole genome shotgun (WGS) entry which is preliminary data.</text>
</comment>
<gene>
    <name evidence="1" type="ORF">GCM10012282_74770</name>
</gene>
<reference evidence="1" key="1">
    <citation type="journal article" date="2014" name="Int. J. Syst. Evol. Microbiol.">
        <title>Complete genome sequence of Corynebacterium casei LMG S-19264T (=DSM 44701T), isolated from a smear-ripened cheese.</title>
        <authorList>
            <consortium name="US DOE Joint Genome Institute (JGI-PGF)"/>
            <person name="Walter F."/>
            <person name="Albersmeier A."/>
            <person name="Kalinowski J."/>
            <person name="Ruckert C."/>
        </authorList>
    </citation>
    <scope>NUCLEOTIDE SEQUENCE</scope>
    <source>
        <strain evidence="1">CGMCC 4.7272</strain>
    </source>
</reference>